<proteinExistence type="predicted"/>
<dbReference type="PROSITE" id="PS51371">
    <property type="entry name" value="CBS"/>
    <property type="match status" value="2"/>
</dbReference>
<dbReference type="CDD" id="cd04623">
    <property type="entry name" value="CBS_pair_bac_euk"/>
    <property type="match status" value="1"/>
</dbReference>
<dbReference type="SMART" id="SM00116">
    <property type="entry name" value="CBS"/>
    <property type="match status" value="2"/>
</dbReference>
<evidence type="ECO:0000313" key="4">
    <source>
        <dbReference type="EMBL" id="AKH21210.1"/>
    </source>
</evidence>
<accession>A0A0F7K1Z9</accession>
<dbReference type="InterPro" id="IPR044725">
    <property type="entry name" value="CBSX3_CBS_dom"/>
</dbReference>
<reference evidence="4 5" key="1">
    <citation type="journal article" date="2015" name="Genome Announc.">
        <title>Complete Genome Sequence of Sedimenticola thiotaurini Strain SIP-G1, a Polyphosphate- and Polyhydroxyalkanoate-Accumulating Sulfur-Oxidizing Gammaproteobacterium Isolated from Salt Marsh Sediments.</title>
        <authorList>
            <person name="Flood B.E."/>
            <person name="Jones D.S."/>
            <person name="Bailey J.V."/>
        </authorList>
    </citation>
    <scope>NUCLEOTIDE SEQUENCE [LARGE SCALE GENOMIC DNA]</scope>
    <source>
        <strain evidence="4 5">SIP-G1</strain>
    </source>
</reference>
<dbReference type="PATRIC" id="fig|1543721.4.peg.2797"/>
<dbReference type="SUPFAM" id="SSF54631">
    <property type="entry name" value="CBS-domain pair"/>
    <property type="match status" value="1"/>
</dbReference>
<feature type="domain" description="CBS" evidence="3">
    <location>
        <begin position="76"/>
        <end position="131"/>
    </location>
</feature>
<dbReference type="PANTHER" id="PTHR43080">
    <property type="entry name" value="CBS DOMAIN-CONTAINING PROTEIN CBSX3, MITOCHONDRIAL"/>
    <property type="match status" value="1"/>
</dbReference>
<evidence type="ECO:0000259" key="3">
    <source>
        <dbReference type="PROSITE" id="PS51371"/>
    </source>
</evidence>
<dbReference type="KEGG" id="seds:AAY24_13510"/>
<keyword evidence="1 2" id="KW-0129">CBS domain</keyword>
<dbReference type="AlphaFoldDB" id="A0A0F7K1Z9"/>
<dbReference type="InterPro" id="IPR046342">
    <property type="entry name" value="CBS_dom_sf"/>
</dbReference>
<sequence length="143" mass="15784">MTLNDVLRNKPDGVITVPASTDLLEAIHTMCDRKVGALLVKSEDDKLLGIATERDILRYCSANKGQLQGAVVNDAMTRKLVVATPSTSVDEAMTLMTQHHFRHLPVLEDEVPIGMISIGDLVKAQLTDITVEATYLREYINYC</sequence>
<dbReference type="Proteomes" id="UP000034410">
    <property type="component" value="Chromosome"/>
</dbReference>
<name>A0A0F7K1Z9_9GAMM</name>
<evidence type="ECO:0000256" key="2">
    <source>
        <dbReference type="PROSITE-ProRule" id="PRU00703"/>
    </source>
</evidence>
<protein>
    <recommendedName>
        <fullName evidence="3">CBS domain-containing protein</fullName>
    </recommendedName>
</protein>
<feature type="domain" description="CBS" evidence="3">
    <location>
        <begin position="9"/>
        <end position="67"/>
    </location>
</feature>
<organism evidence="4 5">
    <name type="scientific">Sedimenticola thiotaurini</name>
    <dbReference type="NCBI Taxonomy" id="1543721"/>
    <lineage>
        <taxon>Bacteria</taxon>
        <taxon>Pseudomonadati</taxon>
        <taxon>Pseudomonadota</taxon>
        <taxon>Gammaproteobacteria</taxon>
        <taxon>Chromatiales</taxon>
        <taxon>Sedimenticolaceae</taxon>
        <taxon>Sedimenticola</taxon>
    </lineage>
</organism>
<keyword evidence="5" id="KW-1185">Reference proteome</keyword>
<evidence type="ECO:0000256" key="1">
    <source>
        <dbReference type="ARBA" id="ARBA00023122"/>
    </source>
</evidence>
<dbReference type="InterPro" id="IPR000644">
    <property type="entry name" value="CBS_dom"/>
</dbReference>
<dbReference type="Gene3D" id="3.10.580.10">
    <property type="entry name" value="CBS-domain"/>
    <property type="match status" value="1"/>
</dbReference>
<dbReference type="InterPro" id="IPR051257">
    <property type="entry name" value="Diverse_CBS-Domain"/>
</dbReference>
<evidence type="ECO:0000313" key="5">
    <source>
        <dbReference type="Proteomes" id="UP000034410"/>
    </source>
</evidence>
<gene>
    <name evidence="4" type="ORF">AAY24_13510</name>
</gene>
<dbReference type="RefSeq" id="WP_046860139.1">
    <property type="nucleotide sequence ID" value="NZ_CP011412.1"/>
</dbReference>
<dbReference type="EMBL" id="CP011412">
    <property type="protein sequence ID" value="AKH21210.1"/>
    <property type="molecule type" value="Genomic_DNA"/>
</dbReference>
<dbReference type="PANTHER" id="PTHR43080:SF2">
    <property type="entry name" value="CBS DOMAIN-CONTAINING PROTEIN"/>
    <property type="match status" value="1"/>
</dbReference>
<dbReference type="Pfam" id="PF00571">
    <property type="entry name" value="CBS"/>
    <property type="match status" value="2"/>
</dbReference>